<dbReference type="PRINTS" id="PR00032">
    <property type="entry name" value="HTHARAC"/>
</dbReference>
<evidence type="ECO:0000259" key="9">
    <source>
        <dbReference type="PROSITE" id="PS01124"/>
    </source>
</evidence>
<keyword evidence="12" id="KW-1185">Reference proteome</keyword>
<dbReference type="EMBL" id="RZNX01000001">
    <property type="protein sequence ID" value="RUT35590.1"/>
    <property type="molecule type" value="Genomic_DNA"/>
</dbReference>
<reference evidence="11 12" key="1">
    <citation type="submission" date="2018-12" db="EMBL/GenBank/DDBJ databases">
        <authorList>
            <person name="Sun L."/>
            <person name="Chen Z."/>
        </authorList>
    </citation>
    <scope>NUCLEOTIDE SEQUENCE [LARGE SCALE GENOMIC DNA]</scope>
    <source>
        <strain evidence="11 12">3-5-3</strain>
    </source>
</reference>
<dbReference type="PANTHER" id="PTHR42713:SF3">
    <property type="entry name" value="TRANSCRIPTIONAL REGULATORY PROTEIN HPTR"/>
    <property type="match status" value="1"/>
</dbReference>
<keyword evidence="2" id="KW-0963">Cytoplasm</keyword>
<dbReference type="SUPFAM" id="SSF52172">
    <property type="entry name" value="CheY-like"/>
    <property type="match status" value="1"/>
</dbReference>
<dbReference type="InterPro" id="IPR011006">
    <property type="entry name" value="CheY-like_superfamily"/>
</dbReference>
<feature type="domain" description="HTH araC/xylS-type" evidence="9">
    <location>
        <begin position="389"/>
        <end position="488"/>
    </location>
</feature>
<dbReference type="SMART" id="SM00448">
    <property type="entry name" value="REC"/>
    <property type="match status" value="1"/>
</dbReference>
<dbReference type="SUPFAM" id="SSF46689">
    <property type="entry name" value="Homeodomain-like"/>
    <property type="match status" value="2"/>
</dbReference>
<name>A0A3S1JSC5_9BACL</name>
<keyword evidence="7" id="KW-0804">Transcription</keyword>
<dbReference type="Gene3D" id="1.10.10.60">
    <property type="entry name" value="Homeodomain-like"/>
    <property type="match status" value="2"/>
</dbReference>
<comment type="subcellular location">
    <subcellularLocation>
        <location evidence="1">Cytoplasm</location>
    </subcellularLocation>
</comment>
<dbReference type="InterPro" id="IPR001789">
    <property type="entry name" value="Sig_transdc_resp-reg_receiver"/>
</dbReference>
<evidence type="ECO:0000256" key="6">
    <source>
        <dbReference type="ARBA" id="ARBA00023125"/>
    </source>
</evidence>
<evidence type="ECO:0000313" key="11">
    <source>
        <dbReference type="EMBL" id="RUT35590.1"/>
    </source>
</evidence>
<keyword evidence="4" id="KW-0902">Two-component regulatory system</keyword>
<dbReference type="InterPro" id="IPR020449">
    <property type="entry name" value="Tscrpt_reg_AraC-type_HTH"/>
</dbReference>
<dbReference type="CDD" id="cd17536">
    <property type="entry name" value="REC_YesN-like"/>
    <property type="match status" value="1"/>
</dbReference>
<evidence type="ECO:0000256" key="1">
    <source>
        <dbReference type="ARBA" id="ARBA00004496"/>
    </source>
</evidence>
<evidence type="ECO:0000256" key="4">
    <source>
        <dbReference type="ARBA" id="ARBA00023012"/>
    </source>
</evidence>
<dbReference type="PROSITE" id="PS00041">
    <property type="entry name" value="HTH_ARAC_FAMILY_1"/>
    <property type="match status" value="1"/>
</dbReference>
<dbReference type="InterPro" id="IPR018060">
    <property type="entry name" value="HTH_AraC"/>
</dbReference>
<comment type="caution">
    <text evidence="11">The sequence shown here is derived from an EMBL/GenBank/DDBJ whole genome shotgun (WGS) entry which is preliminary data.</text>
</comment>
<dbReference type="Pfam" id="PF12833">
    <property type="entry name" value="HTH_18"/>
    <property type="match status" value="1"/>
</dbReference>
<accession>A0A3S1JSC5</accession>
<dbReference type="PROSITE" id="PS50110">
    <property type="entry name" value="RESPONSE_REGULATORY"/>
    <property type="match status" value="1"/>
</dbReference>
<dbReference type="PANTHER" id="PTHR42713">
    <property type="entry name" value="HISTIDINE KINASE-RELATED"/>
    <property type="match status" value="1"/>
</dbReference>
<evidence type="ECO:0000256" key="5">
    <source>
        <dbReference type="ARBA" id="ARBA00023015"/>
    </source>
</evidence>
<dbReference type="PROSITE" id="PS01124">
    <property type="entry name" value="HTH_ARAC_FAMILY_2"/>
    <property type="match status" value="1"/>
</dbReference>
<gene>
    <name evidence="11" type="ORF">EJP77_00780</name>
</gene>
<evidence type="ECO:0000256" key="2">
    <source>
        <dbReference type="ARBA" id="ARBA00022490"/>
    </source>
</evidence>
<dbReference type="SMART" id="SM00342">
    <property type="entry name" value="HTH_ARAC"/>
    <property type="match status" value="1"/>
</dbReference>
<sequence length="497" mass="57568">MLRIVIVDDEVLIREGLARMIQKESPEFQITASCSDGQQVLDDIDLSEIDVIITDIRMPQIGGLELIRELKEQRPQIRSILMSGFTEFNYAREAIKYSAVEYLLKPINKDQLFELLYRLNEEKESARLREERQRTGLLLSILLSKVSSPYLLPELVMPRPCFTLIAIKMSRLGDLQVELTNVPVLLDRLELQERLLILVCYSERELTDHELRNICSSISVPTRPTLHMGISRSYTDLTDFYPAYLEAKKACDRGIYSESYLHISNIRDLDLPTSNVLERLNLSRTELIHELQILNLENIMRWIKEGLMSLKSEYAEPEAYLGYAQLIREISAHELQEFNFIYRSYAELEKILMACMTYTELEQQFINAFHSMFTEIRTRRMCMGANAVETVKQWISANYQHQAELNELAQMVYLTPSYLSKLFKQETGLTLTDYMIEVRINKAKQLLRSEPGRKIHSIGAEVGYADPAYFNKLFKRIVGVTPNTYKQISGQSGLISR</sequence>
<dbReference type="InterPro" id="IPR009057">
    <property type="entry name" value="Homeodomain-like_sf"/>
</dbReference>
<dbReference type="GO" id="GO:0000160">
    <property type="term" value="P:phosphorelay signal transduction system"/>
    <property type="evidence" value="ECO:0007669"/>
    <property type="project" value="UniProtKB-KW"/>
</dbReference>
<dbReference type="GO" id="GO:0003700">
    <property type="term" value="F:DNA-binding transcription factor activity"/>
    <property type="evidence" value="ECO:0007669"/>
    <property type="project" value="InterPro"/>
</dbReference>
<dbReference type="Gene3D" id="3.40.50.2300">
    <property type="match status" value="1"/>
</dbReference>
<dbReference type="GO" id="GO:0005737">
    <property type="term" value="C:cytoplasm"/>
    <property type="evidence" value="ECO:0007669"/>
    <property type="project" value="UniProtKB-SubCell"/>
</dbReference>
<keyword evidence="3 8" id="KW-0597">Phosphoprotein</keyword>
<dbReference type="RefSeq" id="WP_127197290.1">
    <property type="nucleotide sequence ID" value="NZ_RZNX01000001.1"/>
</dbReference>
<feature type="domain" description="Response regulatory" evidence="10">
    <location>
        <begin position="3"/>
        <end position="120"/>
    </location>
</feature>
<evidence type="ECO:0000256" key="8">
    <source>
        <dbReference type="PROSITE-ProRule" id="PRU00169"/>
    </source>
</evidence>
<keyword evidence="5" id="KW-0805">Transcription regulation</keyword>
<evidence type="ECO:0000313" key="12">
    <source>
        <dbReference type="Proteomes" id="UP000272464"/>
    </source>
</evidence>
<organism evidence="11 12">
    <name type="scientific">Paenibacillus zeisoli</name>
    <dbReference type="NCBI Taxonomy" id="2496267"/>
    <lineage>
        <taxon>Bacteria</taxon>
        <taxon>Bacillati</taxon>
        <taxon>Bacillota</taxon>
        <taxon>Bacilli</taxon>
        <taxon>Bacillales</taxon>
        <taxon>Paenibacillaceae</taxon>
        <taxon>Paenibacillus</taxon>
    </lineage>
</organism>
<evidence type="ECO:0000259" key="10">
    <source>
        <dbReference type="PROSITE" id="PS50110"/>
    </source>
</evidence>
<dbReference type="Pfam" id="PF00072">
    <property type="entry name" value="Response_reg"/>
    <property type="match status" value="1"/>
</dbReference>
<evidence type="ECO:0000256" key="3">
    <source>
        <dbReference type="ARBA" id="ARBA00022553"/>
    </source>
</evidence>
<dbReference type="OrthoDB" id="342399at2"/>
<proteinExistence type="predicted"/>
<dbReference type="Proteomes" id="UP000272464">
    <property type="component" value="Unassembled WGS sequence"/>
</dbReference>
<keyword evidence="6" id="KW-0238">DNA-binding</keyword>
<evidence type="ECO:0000256" key="7">
    <source>
        <dbReference type="ARBA" id="ARBA00023163"/>
    </source>
</evidence>
<dbReference type="InterPro" id="IPR051552">
    <property type="entry name" value="HptR"/>
</dbReference>
<feature type="modified residue" description="4-aspartylphosphate" evidence="8">
    <location>
        <position position="55"/>
    </location>
</feature>
<dbReference type="GO" id="GO:0043565">
    <property type="term" value="F:sequence-specific DNA binding"/>
    <property type="evidence" value="ECO:0007669"/>
    <property type="project" value="InterPro"/>
</dbReference>
<dbReference type="InterPro" id="IPR018062">
    <property type="entry name" value="HTH_AraC-typ_CS"/>
</dbReference>
<dbReference type="AlphaFoldDB" id="A0A3S1JSC5"/>
<protein>
    <submittedName>
        <fullName evidence="11">Response regulator</fullName>
    </submittedName>
</protein>